<evidence type="ECO:0000313" key="1">
    <source>
        <dbReference type="EMBL" id="KIA87934.1"/>
    </source>
</evidence>
<dbReference type="EMBL" id="JSYL01000013">
    <property type="protein sequence ID" value="KIA87934.1"/>
    <property type="molecule type" value="Genomic_DNA"/>
</dbReference>
<dbReference type="AlphaFoldDB" id="A0A0C1FJ34"/>
<dbReference type="RefSeq" id="WP_039354358.1">
    <property type="nucleotide sequence ID" value="NZ_FOLA01000014.1"/>
</dbReference>
<organism evidence="1 2">
    <name type="scientific">Kaistella jeonii</name>
    <dbReference type="NCBI Taxonomy" id="266749"/>
    <lineage>
        <taxon>Bacteria</taxon>
        <taxon>Pseudomonadati</taxon>
        <taxon>Bacteroidota</taxon>
        <taxon>Flavobacteriia</taxon>
        <taxon>Flavobacteriales</taxon>
        <taxon>Weeksellaceae</taxon>
        <taxon>Chryseobacterium group</taxon>
        <taxon>Kaistella</taxon>
    </lineage>
</organism>
<dbReference type="OrthoDB" id="8480302at2"/>
<protein>
    <submittedName>
        <fullName evidence="1">Uncharacterized protein</fullName>
    </submittedName>
</protein>
<name>A0A0C1FJ34_9FLAO</name>
<comment type="caution">
    <text evidence="1">The sequence shown here is derived from an EMBL/GenBank/DDBJ whole genome shotgun (WGS) entry which is preliminary data.</text>
</comment>
<sequence length="140" mass="15996">MASLVKFKYYTNSLEANRDKQILKNNGLESFIANEQTIQSDWLLSQALGGIQLQVFEDQKEKATEILKNFLENEHTSLEVEHTISNPDFNFTCPKCGSNHLYRDENPGGLFGVSLLVLGFPIKAPSHLYHCYYCDNEFQT</sequence>
<reference evidence="1 2" key="1">
    <citation type="submission" date="2014-10" db="EMBL/GenBank/DDBJ databases">
        <title>Kaistella jeonii genome.</title>
        <authorList>
            <person name="Clayton J.T."/>
            <person name="Newman J.D."/>
        </authorList>
    </citation>
    <scope>NUCLEOTIDE SEQUENCE [LARGE SCALE GENOMIC DNA]</scope>
    <source>
        <strain evidence="1 2">DSM 17048</strain>
    </source>
</reference>
<dbReference type="Proteomes" id="UP000031473">
    <property type="component" value="Unassembled WGS sequence"/>
</dbReference>
<keyword evidence="2" id="KW-1185">Reference proteome</keyword>
<evidence type="ECO:0000313" key="2">
    <source>
        <dbReference type="Proteomes" id="UP000031473"/>
    </source>
</evidence>
<proteinExistence type="predicted"/>
<gene>
    <name evidence="1" type="ORF">OA86_13525</name>
</gene>
<accession>A0A0C1FJ34</accession>
<dbReference type="STRING" id="266749.SAMN05421876_11412"/>